<gene>
    <name evidence="1" type="ORF">GCM10007940_27190</name>
</gene>
<dbReference type="AlphaFoldDB" id="A0AA37WG22"/>
<dbReference type="EMBL" id="BSOH01000015">
    <property type="protein sequence ID" value="GLR18104.1"/>
    <property type="molecule type" value="Genomic_DNA"/>
</dbReference>
<name>A0AA37WG22_9BACT</name>
<evidence type="ECO:0000313" key="2">
    <source>
        <dbReference type="Proteomes" id="UP001156666"/>
    </source>
</evidence>
<sequence length="51" mass="6102">MKNCYLKGQKYIAKDESQLKYDELESTSSEMSHIHHNIRASFYYICKLDIK</sequence>
<proteinExistence type="predicted"/>
<accession>A0AA37WG22</accession>
<organism evidence="1 2">
    <name type="scientific">Portibacter lacus</name>
    <dbReference type="NCBI Taxonomy" id="1099794"/>
    <lineage>
        <taxon>Bacteria</taxon>
        <taxon>Pseudomonadati</taxon>
        <taxon>Bacteroidota</taxon>
        <taxon>Saprospiria</taxon>
        <taxon>Saprospirales</taxon>
        <taxon>Haliscomenobacteraceae</taxon>
        <taxon>Portibacter</taxon>
    </lineage>
</organism>
<evidence type="ECO:0000313" key="1">
    <source>
        <dbReference type="EMBL" id="GLR18104.1"/>
    </source>
</evidence>
<reference evidence="1" key="2">
    <citation type="submission" date="2023-01" db="EMBL/GenBank/DDBJ databases">
        <title>Draft genome sequence of Portibacter lacus strain NBRC 108769.</title>
        <authorList>
            <person name="Sun Q."/>
            <person name="Mori K."/>
        </authorList>
    </citation>
    <scope>NUCLEOTIDE SEQUENCE</scope>
    <source>
        <strain evidence="1">NBRC 108769</strain>
    </source>
</reference>
<keyword evidence="2" id="KW-1185">Reference proteome</keyword>
<dbReference type="Proteomes" id="UP001156666">
    <property type="component" value="Unassembled WGS sequence"/>
</dbReference>
<comment type="caution">
    <text evidence="1">The sequence shown here is derived from an EMBL/GenBank/DDBJ whole genome shotgun (WGS) entry which is preliminary data.</text>
</comment>
<protein>
    <submittedName>
        <fullName evidence="1">Uncharacterized protein</fullName>
    </submittedName>
</protein>
<reference evidence="1" key="1">
    <citation type="journal article" date="2014" name="Int. J. Syst. Evol. Microbiol.">
        <title>Complete genome sequence of Corynebacterium casei LMG S-19264T (=DSM 44701T), isolated from a smear-ripened cheese.</title>
        <authorList>
            <consortium name="US DOE Joint Genome Institute (JGI-PGF)"/>
            <person name="Walter F."/>
            <person name="Albersmeier A."/>
            <person name="Kalinowski J."/>
            <person name="Ruckert C."/>
        </authorList>
    </citation>
    <scope>NUCLEOTIDE SEQUENCE</scope>
    <source>
        <strain evidence="1">NBRC 108769</strain>
    </source>
</reference>